<keyword evidence="1" id="KW-1133">Transmembrane helix</keyword>
<proteinExistence type="predicted"/>
<name>A0A4R1PYI1_9FIRM</name>
<comment type="caution">
    <text evidence="2">The sequence shown here is derived from an EMBL/GenBank/DDBJ whole genome shotgun (WGS) entry which is preliminary data.</text>
</comment>
<dbReference type="AlphaFoldDB" id="A0A4R1PYI1"/>
<dbReference type="RefSeq" id="WP_165898893.1">
    <property type="nucleotide sequence ID" value="NZ_DAIMLW010000110.1"/>
</dbReference>
<sequence length="45" mass="5254">MGYIYAILNYLRTEKARHDVFDYFRAAVIMAAAMAVIRIGLEIFR</sequence>
<evidence type="ECO:0000256" key="1">
    <source>
        <dbReference type="SAM" id="Phobius"/>
    </source>
</evidence>
<reference evidence="2 3" key="1">
    <citation type="submission" date="2019-03" db="EMBL/GenBank/DDBJ databases">
        <title>Genomic Encyclopedia of Type Strains, Phase IV (KMG-IV): sequencing the most valuable type-strain genomes for metagenomic binning, comparative biology and taxonomic classification.</title>
        <authorList>
            <person name="Goeker M."/>
        </authorList>
    </citation>
    <scope>NUCLEOTIDE SEQUENCE [LARGE SCALE GENOMIC DNA]</scope>
    <source>
        <strain evidence="2 3">DSM 15969</strain>
    </source>
</reference>
<keyword evidence="3" id="KW-1185">Reference proteome</keyword>
<accession>A0A4R1PYI1</accession>
<gene>
    <name evidence="2" type="ORF">EV210_108100</name>
</gene>
<organism evidence="2 3">
    <name type="scientific">Anaerospora hongkongensis</name>
    <dbReference type="NCBI Taxonomy" id="244830"/>
    <lineage>
        <taxon>Bacteria</taxon>
        <taxon>Bacillati</taxon>
        <taxon>Bacillota</taxon>
        <taxon>Negativicutes</taxon>
        <taxon>Selenomonadales</taxon>
        <taxon>Sporomusaceae</taxon>
        <taxon>Anaerospora</taxon>
    </lineage>
</organism>
<dbReference type="EMBL" id="SLUI01000008">
    <property type="protein sequence ID" value="TCL36460.1"/>
    <property type="molecule type" value="Genomic_DNA"/>
</dbReference>
<evidence type="ECO:0000313" key="3">
    <source>
        <dbReference type="Proteomes" id="UP000295063"/>
    </source>
</evidence>
<evidence type="ECO:0000313" key="2">
    <source>
        <dbReference type="EMBL" id="TCL36460.1"/>
    </source>
</evidence>
<dbReference type="Proteomes" id="UP000295063">
    <property type="component" value="Unassembled WGS sequence"/>
</dbReference>
<protein>
    <submittedName>
        <fullName evidence="2">Uncharacterized protein</fullName>
    </submittedName>
</protein>
<feature type="transmembrane region" description="Helical" evidence="1">
    <location>
        <begin position="23"/>
        <end position="41"/>
    </location>
</feature>
<keyword evidence="1" id="KW-0812">Transmembrane</keyword>
<keyword evidence="1" id="KW-0472">Membrane</keyword>